<protein>
    <submittedName>
        <fullName evidence="3">MARVEL domain-containing protein</fullName>
    </submittedName>
</protein>
<evidence type="ECO:0000313" key="2">
    <source>
        <dbReference type="Proteomes" id="UP000887540"/>
    </source>
</evidence>
<sequence>MGMEYLRTIHGMITLVQFLIGMAALFTCGVVWYGGDVYWVFFVSNAGGQIIVLFFLFVTWVISFGVLACQLLGKDLLEEMGKVKVIIMHAICAALMLVCAALDTHYTATTASDFNIYNYHIRFVFVMIFSYILLISYLVQIAFVFFQ</sequence>
<evidence type="ECO:0000313" key="3">
    <source>
        <dbReference type="WBParaSite" id="ACRNAN_scaffold3794.g29220.t1"/>
    </source>
</evidence>
<reference evidence="3" key="1">
    <citation type="submission" date="2022-11" db="UniProtKB">
        <authorList>
            <consortium name="WormBaseParasite"/>
        </authorList>
    </citation>
    <scope>IDENTIFICATION</scope>
</reference>
<feature type="transmembrane region" description="Helical" evidence="1">
    <location>
        <begin position="12"/>
        <end position="34"/>
    </location>
</feature>
<feature type="transmembrane region" description="Helical" evidence="1">
    <location>
        <begin position="123"/>
        <end position="146"/>
    </location>
</feature>
<feature type="transmembrane region" description="Helical" evidence="1">
    <location>
        <begin position="85"/>
        <end position="103"/>
    </location>
</feature>
<feature type="transmembrane region" description="Helical" evidence="1">
    <location>
        <begin position="46"/>
        <end position="73"/>
    </location>
</feature>
<keyword evidence="2" id="KW-1185">Reference proteome</keyword>
<dbReference type="AlphaFoldDB" id="A0A914DUW5"/>
<accession>A0A914DUW5</accession>
<keyword evidence="1" id="KW-0472">Membrane</keyword>
<name>A0A914DUW5_9BILA</name>
<keyword evidence="1" id="KW-0812">Transmembrane</keyword>
<evidence type="ECO:0000256" key="1">
    <source>
        <dbReference type="SAM" id="Phobius"/>
    </source>
</evidence>
<organism evidence="2 3">
    <name type="scientific">Acrobeloides nanus</name>
    <dbReference type="NCBI Taxonomy" id="290746"/>
    <lineage>
        <taxon>Eukaryota</taxon>
        <taxon>Metazoa</taxon>
        <taxon>Ecdysozoa</taxon>
        <taxon>Nematoda</taxon>
        <taxon>Chromadorea</taxon>
        <taxon>Rhabditida</taxon>
        <taxon>Tylenchina</taxon>
        <taxon>Cephalobomorpha</taxon>
        <taxon>Cephaloboidea</taxon>
        <taxon>Cephalobidae</taxon>
        <taxon>Acrobeloides</taxon>
    </lineage>
</organism>
<dbReference type="WBParaSite" id="ACRNAN_scaffold3794.g29220.t1">
    <property type="protein sequence ID" value="ACRNAN_scaffold3794.g29220.t1"/>
    <property type="gene ID" value="ACRNAN_scaffold3794.g29220"/>
</dbReference>
<proteinExistence type="predicted"/>
<dbReference type="Proteomes" id="UP000887540">
    <property type="component" value="Unplaced"/>
</dbReference>
<keyword evidence="1" id="KW-1133">Transmembrane helix</keyword>